<protein>
    <recommendedName>
        <fullName evidence="2">F-box domain-containing protein</fullName>
    </recommendedName>
</protein>
<dbReference type="Gene3D" id="1.20.1280.50">
    <property type="match status" value="1"/>
</dbReference>
<dbReference type="InterPro" id="IPR015915">
    <property type="entry name" value="Kelch-typ_b-propeller"/>
</dbReference>
<gene>
    <name evidence="3" type="ORF">Taro_053781</name>
</gene>
<dbReference type="Proteomes" id="UP000652761">
    <property type="component" value="Unassembled WGS sequence"/>
</dbReference>
<dbReference type="SMR" id="A0A843XM22"/>
<dbReference type="SUPFAM" id="SSF81383">
    <property type="entry name" value="F-box domain"/>
    <property type="match status" value="1"/>
</dbReference>
<sequence length="405" mass="43684">MGAEQQPSSLLPGLPDDIALDCLLRVPYSSHSGLRCVCRQWRDLLTSPFFYQQRRNSGAAESLVCLIQALVAEEEGDGAGEHAVGGPGDGGGAVDKAQAKNSRCGAGPVYGLSLYNATLREWRRLPSKGYAVPLFAQCAAVQASGKLVLLGGWDPVTFDSVRDVWVVDLVTGRRRRGAPMPAARSFFACAAVGPLVYVAGGHDNQKNALRSAEAYDPEADEWRSLPPMADERDECQGVAHGGCFWVISGYGTDSQGRFDRAAECYDPSTGLWSKEEGLWGEDDEPGGPAPPRSSCFVLPPPLAADRDRRQEGKLCHLDCHGERRGIREYDPKERKWKAVDGVPECLKSSPCAAPVAGSGELLVMGSDEEQRHGAWVMEAATRRWTRVETPTGFTGFAFSAASVLV</sequence>
<dbReference type="AlphaFoldDB" id="A0A843XM22"/>
<dbReference type="GO" id="GO:0005829">
    <property type="term" value="C:cytosol"/>
    <property type="evidence" value="ECO:0007669"/>
    <property type="project" value="TreeGrafter"/>
</dbReference>
<reference evidence="3" key="1">
    <citation type="submission" date="2017-07" db="EMBL/GenBank/DDBJ databases">
        <title>Taro Niue Genome Assembly and Annotation.</title>
        <authorList>
            <person name="Atibalentja N."/>
            <person name="Keating K."/>
            <person name="Fields C.J."/>
        </authorList>
    </citation>
    <scope>NUCLEOTIDE SEQUENCE</scope>
    <source>
        <strain evidence="3">Niue_2</strain>
        <tissue evidence="3">Leaf</tissue>
    </source>
</reference>
<dbReference type="SUPFAM" id="SSF117281">
    <property type="entry name" value="Kelch motif"/>
    <property type="match status" value="1"/>
</dbReference>
<name>A0A843XM22_COLES</name>
<feature type="region of interest" description="Disordered" evidence="1">
    <location>
        <begin position="78"/>
        <end position="97"/>
    </location>
</feature>
<dbReference type="OrthoDB" id="191037at2759"/>
<dbReference type="Pfam" id="PF01344">
    <property type="entry name" value="Kelch_1"/>
    <property type="match status" value="2"/>
</dbReference>
<dbReference type="Pfam" id="PF00646">
    <property type="entry name" value="F-box"/>
    <property type="match status" value="1"/>
</dbReference>
<comment type="caution">
    <text evidence="3">The sequence shown here is derived from an EMBL/GenBank/DDBJ whole genome shotgun (WGS) entry which is preliminary data.</text>
</comment>
<dbReference type="EMBL" id="NMUH01010150">
    <property type="protein sequence ID" value="MQM20754.1"/>
    <property type="molecule type" value="Genomic_DNA"/>
</dbReference>
<proteinExistence type="predicted"/>
<dbReference type="InterPro" id="IPR036047">
    <property type="entry name" value="F-box-like_dom_sf"/>
</dbReference>
<evidence type="ECO:0000256" key="1">
    <source>
        <dbReference type="SAM" id="MobiDB-lite"/>
    </source>
</evidence>
<dbReference type="InterPro" id="IPR001810">
    <property type="entry name" value="F-box_dom"/>
</dbReference>
<evidence type="ECO:0000313" key="3">
    <source>
        <dbReference type="EMBL" id="MQM20754.1"/>
    </source>
</evidence>
<dbReference type="PANTHER" id="PTHR46407">
    <property type="entry name" value="OS02G0208700 PROTEIN"/>
    <property type="match status" value="1"/>
</dbReference>
<evidence type="ECO:0000259" key="2">
    <source>
        <dbReference type="SMART" id="SM00256"/>
    </source>
</evidence>
<dbReference type="GO" id="GO:0080037">
    <property type="term" value="P:negative regulation of cytokinin-activated signaling pathway"/>
    <property type="evidence" value="ECO:0007669"/>
    <property type="project" value="InterPro"/>
</dbReference>
<dbReference type="PANTHER" id="PTHR46407:SF21">
    <property type="entry name" value="F-BOX_KELCH-REPEAT PROTEIN SKIP20"/>
    <property type="match status" value="1"/>
</dbReference>
<accession>A0A843XM22</accession>
<dbReference type="CDD" id="cd22152">
    <property type="entry name" value="F-box_AtAFR-like"/>
    <property type="match status" value="1"/>
</dbReference>
<keyword evidence="4" id="KW-1185">Reference proteome</keyword>
<organism evidence="3 4">
    <name type="scientific">Colocasia esculenta</name>
    <name type="common">Wild taro</name>
    <name type="synonym">Arum esculentum</name>
    <dbReference type="NCBI Taxonomy" id="4460"/>
    <lineage>
        <taxon>Eukaryota</taxon>
        <taxon>Viridiplantae</taxon>
        <taxon>Streptophyta</taxon>
        <taxon>Embryophyta</taxon>
        <taxon>Tracheophyta</taxon>
        <taxon>Spermatophyta</taxon>
        <taxon>Magnoliopsida</taxon>
        <taxon>Liliopsida</taxon>
        <taxon>Araceae</taxon>
        <taxon>Aroideae</taxon>
        <taxon>Colocasieae</taxon>
        <taxon>Colocasia</taxon>
    </lineage>
</organism>
<dbReference type="Gene3D" id="2.120.10.80">
    <property type="entry name" value="Kelch-type beta propeller"/>
    <property type="match status" value="1"/>
</dbReference>
<evidence type="ECO:0000313" key="4">
    <source>
        <dbReference type="Proteomes" id="UP000652761"/>
    </source>
</evidence>
<feature type="compositionally biased region" description="Gly residues" evidence="1">
    <location>
        <begin position="83"/>
        <end position="93"/>
    </location>
</feature>
<dbReference type="SMART" id="SM00256">
    <property type="entry name" value="FBOX"/>
    <property type="match status" value="1"/>
</dbReference>
<dbReference type="SMART" id="SM00612">
    <property type="entry name" value="Kelch"/>
    <property type="match status" value="2"/>
</dbReference>
<dbReference type="InterPro" id="IPR006652">
    <property type="entry name" value="Kelch_1"/>
</dbReference>
<dbReference type="GO" id="GO:2000762">
    <property type="term" value="P:regulation of phenylpropanoid metabolic process"/>
    <property type="evidence" value="ECO:0007669"/>
    <property type="project" value="InterPro"/>
</dbReference>
<feature type="domain" description="F-box" evidence="2">
    <location>
        <begin position="14"/>
        <end position="54"/>
    </location>
</feature>
<dbReference type="InterPro" id="IPR044595">
    <property type="entry name" value="KMD1-4"/>
</dbReference>